<dbReference type="InterPro" id="IPR012944">
    <property type="entry name" value="SusD_RagB_dom"/>
</dbReference>
<proteinExistence type="inferred from homology"/>
<evidence type="ECO:0000256" key="3">
    <source>
        <dbReference type="ARBA" id="ARBA00022729"/>
    </source>
</evidence>
<dbReference type="InterPro" id="IPR011990">
    <property type="entry name" value="TPR-like_helical_dom_sf"/>
</dbReference>
<evidence type="ECO:0000259" key="7">
    <source>
        <dbReference type="Pfam" id="PF07980"/>
    </source>
</evidence>
<feature type="domain" description="RagB/SusD" evidence="7">
    <location>
        <begin position="324"/>
        <end position="611"/>
    </location>
</feature>
<feature type="chain" id="PRO_5045947198" evidence="6">
    <location>
        <begin position="24"/>
        <end position="611"/>
    </location>
</feature>
<comment type="subcellular location">
    <subcellularLocation>
        <location evidence="1">Cell outer membrane</location>
    </subcellularLocation>
</comment>
<keyword evidence="5" id="KW-0998">Cell outer membrane</keyword>
<gene>
    <name evidence="9" type="ORF">GCM10022210_07930</name>
</gene>
<keyword evidence="4" id="KW-0472">Membrane</keyword>
<dbReference type="Proteomes" id="UP001500742">
    <property type="component" value="Unassembled WGS sequence"/>
</dbReference>
<dbReference type="EMBL" id="BAAAZC010000006">
    <property type="protein sequence ID" value="GAA3962433.1"/>
    <property type="molecule type" value="Genomic_DNA"/>
</dbReference>
<dbReference type="SUPFAM" id="SSF48452">
    <property type="entry name" value="TPR-like"/>
    <property type="match status" value="1"/>
</dbReference>
<dbReference type="Pfam" id="PF07980">
    <property type="entry name" value="SusD_RagB"/>
    <property type="match status" value="1"/>
</dbReference>
<dbReference type="InterPro" id="IPR033985">
    <property type="entry name" value="SusD-like_N"/>
</dbReference>
<comment type="caution">
    <text evidence="9">The sequence shown here is derived from an EMBL/GenBank/DDBJ whole genome shotgun (WGS) entry which is preliminary data.</text>
</comment>
<keyword evidence="3 6" id="KW-0732">Signal</keyword>
<feature type="domain" description="SusD-like N-terminal" evidence="8">
    <location>
        <begin position="103"/>
        <end position="225"/>
    </location>
</feature>
<evidence type="ECO:0000256" key="5">
    <source>
        <dbReference type="ARBA" id="ARBA00023237"/>
    </source>
</evidence>
<evidence type="ECO:0000313" key="10">
    <source>
        <dbReference type="Proteomes" id="UP001500742"/>
    </source>
</evidence>
<protein>
    <submittedName>
        <fullName evidence="9">RagB/SusD family nutrient uptake outer membrane protein</fullName>
    </submittedName>
</protein>
<organism evidence="9 10">
    <name type="scientific">Mucilaginibacter dorajii</name>
    <dbReference type="NCBI Taxonomy" id="692994"/>
    <lineage>
        <taxon>Bacteria</taxon>
        <taxon>Pseudomonadati</taxon>
        <taxon>Bacteroidota</taxon>
        <taxon>Sphingobacteriia</taxon>
        <taxon>Sphingobacteriales</taxon>
        <taxon>Sphingobacteriaceae</taxon>
        <taxon>Mucilaginibacter</taxon>
    </lineage>
</organism>
<keyword evidence="10" id="KW-1185">Reference proteome</keyword>
<evidence type="ECO:0000259" key="8">
    <source>
        <dbReference type="Pfam" id="PF14322"/>
    </source>
</evidence>
<sequence>MKKNSKKYILVLIATLITVSQYGCNKALNLKPLDQLSDVAYFKTPADYKTFANQYYGYLKNFTTLLGVTDAPHSDGRSDLTGGGGSFGAGTNSVPATEAGQGNAGNWTTDYARIRATNYLLTKATSYANQADIAQFVAEAKFFRAYVYFDLLQQYGGVPIVTTLLDPTSPELYGARATRDAVADLIISDLQAAIPALPVSIAANSADYGRVTQMAAQSFLSRVCLYEGTWQKFRSGDATRFNGLLDKAIAASNAVIASNQYALFGTPASNALGGNSTILGDSAQKYMFILENPKSNPAGITKAANHEYILASRYDDVIKVAGVNISRSAHNGTGVNRKFANMFLCTDGLPVEKSPLFQGYQTYNSEYQNRESRMRYTLRVPYQYYWFGLLNGRVNWTNDAADRATAEQVVRPAGYGGQKWVSERPVADKFESEDYPVIRYAEVLLNYAEAVYERNGIISDGDLNKSLNLVRLRVNSTMPLLSNSFAGLNGLDMRTEIRRERAVELFDEDFRLDDIKRWHSAAIDLVSNIGGTAYGNLPQFISPWPLGIKYTGTQAQLGPDPINPAPTNPKDANGCLITDQTARQFSEKNYLYPIPAQQISLNPKLVQNPGW</sequence>
<evidence type="ECO:0000256" key="4">
    <source>
        <dbReference type="ARBA" id="ARBA00023136"/>
    </source>
</evidence>
<dbReference type="Pfam" id="PF14322">
    <property type="entry name" value="SusD-like_3"/>
    <property type="match status" value="1"/>
</dbReference>
<name>A0ABP7PAN1_9SPHI</name>
<feature type="signal peptide" evidence="6">
    <location>
        <begin position="1"/>
        <end position="23"/>
    </location>
</feature>
<evidence type="ECO:0000313" key="9">
    <source>
        <dbReference type="EMBL" id="GAA3962433.1"/>
    </source>
</evidence>
<comment type="similarity">
    <text evidence="2">Belongs to the SusD family.</text>
</comment>
<evidence type="ECO:0000256" key="6">
    <source>
        <dbReference type="SAM" id="SignalP"/>
    </source>
</evidence>
<reference evidence="10" key="1">
    <citation type="journal article" date="2019" name="Int. J. Syst. Evol. Microbiol.">
        <title>The Global Catalogue of Microorganisms (GCM) 10K type strain sequencing project: providing services to taxonomists for standard genome sequencing and annotation.</title>
        <authorList>
            <consortium name="The Broad Institute Genomics Platform"/>
            <consortium name="The Broad Institute Genome Sequencing Center for Infectious Disease"/>
            <person name="Wu L."/>
            <person name="Ma J."/>
        </authorList>
    </citation>
    <scope>NUCLEOTIDE SEQUENCE [LARGE SCALE GENOMIC DNA]</scope>
    <source>
        <strain evidence="10">JCM 16601</strain>
    </source>
</reference>
<accession>A0ABP7PAN1</accession>
<dbReference type="RefSeq" id="WP_259091798.1">
    <property type="nucleotide sequence ID" value="NZ_BAAAZC010000006.1"/>
</dbReference>
<dbReference type="Gene3D" id="1.25.40.390">
    <property type="match status" value="1"/>
</dbReference>
<evidence type="ECO:0000256" key="2">
    <source>
        <dbReference type="ARBA" id="ARBA00006275"/>
    </source>
</evidence>
<evidence type="ECO:0000256" key="1">
    <source>
        <dbReference type="ARBA" id="ARBA00004442"/>
    </source>
</evidence>